<evidence type="ECO:0000313" key="2">
    <source>
        <dbReference type="Proteomes" id="UP000244937"/>
    </source>
</evidence>
<accession>A0A2S1SFM0</accession>
<evidence type="ECO:0000313" key="1">
    <source>
        <dbReference type="EMBL" id="AWI25175.1"/>
    </source>
</evidence>
<gene>
    <name evidence="1" type="ORF">HYN49_04280</name>
</gene>
<dbReference type="AlphaFoldDB" id="A0A2S1SFM0"/>
<organism evidence="1 2">
    <name type="scientific">Flavobacterium pallidum</name>
    <dbReference type="NCBI Taxonomy" id="2172098"/>
    <lineage>
        <taxon>Bacteria</taxon>
        <taxon>Pseudomonadati</taxon>
        <taxon>Bacteroidota</taxon>
        <taxon>Flavobacteriia</taxon>
        <taxon>Flavobacteriales</taxon>
        <taxon>Flavobacteriaceae</taxon>
        <taxon>Flavobacterium</taxon>
    </lineage>
</organism>
<sequence>MICFIGQEMVIPLKYHKNAVLKIFFDELIISNTQNFHIRKSASADMIQYLSTFLNCNFTFSKNQAYDYRN</sequence>
<reference evidence="1 2" key="1">
    <citation type="submission" date="2018-05" db="EMBL/GenBank/DDBJ databases">
        <title>Genome sequencing of Flavobacterium sp. HYN0049.</title>
        <authorList>
            <person name="Yi H."/>
            <person name="Baek C."/>
        </authorList>
    </citation>
    <scope>NUCLEOTIDE SEQUENCE [LARGE SCALE GENOMIC DNA]</scope>
    <source>
        <strain evidence="1 2">HYN0049</strain>
    </source>
</reference>
<name>A0A2S1SFM0_9FLAO</name>
<protein>
    <submittedName>
        <fullName evidence="1">Uncharacterized protein</fullName>
    </submittedName>
</protein>
<dbReference type="EMBL" id="CP029187">
    <property type="protein sequence ID" value="AWI25175.1"/>
    <property type="molecule type" value="Genomic_DNA"/>
</dbReference>
<keyword evidence="2" id="KW-1185">Reference proteome</keyword>
<dbReference type="Proteomes" id="UP000244937">
    <property type="component" value="Chromosome"/>
</dbReference>
<proteinExistence type="predicted"/>
<dbReference type="KEGG" id="fpal:HYN49_04280"/>